<accession>A0A5N6LR63</accession>
<feature type="domain" description="NB-ARC" evidence="3">
    <location>
        <begin position="42"/>
        <end position="131"/>
    </location>
</feature>
<dbReference type="Gene3D" id="3.80.10.10">
    <property type="entry name" value="Ribonuclease Inhibitor"/>
    <property type="match status" value="2"/>
</dbReference>
<dbReference type="SUPFAM" id="SSF52540">
    <property type="entry name" value="P-loop containing nucleoside triphosphate hydrolases"/>
    <property type="match status" value="1"/>
</dbReference>
<dbReference type="InterPro" id="IPR044974">
    <property type="entry name" value="Disease_R_plants"/>
</dbReference>
<dbReference type="InterPro" id="IPR032675">
    <property type="entry name" value="LRR_dom_sf"/>
</dbReference>
<evidence type="ECO:0000259" key="4">
    <source>
        <dbReference type="Pfam" id="PF23282"/>
    </source>
</evidence>
<dbReference type="GO" id="GO:0006952">
    <property type="term" value="P:defense response"/>
    <property type="evidence" value="ECO:0007669"/>
    <property type="project" value="InterPro"/>
</dbReference>
<dbReference type="InterPro" id="IPR027417">
    <property type="entry name" value="P-loop_NTPase"/>
</dbReference>
<dbReference type="EMBL" id="SZYD01000018">
    <property type="protein sequence ID" value="KAD2804051.1"/>
    <property type="molecule type" value="Genomic_DNA"/>
</dbReference>
<evidence type="ECO:0000256" key="2">
    <source>
        <dbReference type="ARBA" id="ARBA00022737"/>
    </source>
</evidence>
<organism evidence="5 6">
    <name type="scientific">Mikania micrantha</name>
    <name type="common">bitter vine</name>
    <dbReference type="NCBI Taxonomy" id="192012"/>
    <lineage>
        <taxon>Eukaryota</taxon>
        <taxon>Viridiplantae</taxon>
        <taxon>Streptophyta</taxon>
        <taxon>Embryophyta</taxon>
        <taxon>Tracheophyta</taxon>
        <taxon>Spermatophyta</taxon>
        <taxon>Magnoliopsida</taxon>
        <taxon>eudicotyledons</taxon>
        <taxon>Gunneridae</taxon>
        <taxon>Pentapetalae</taxon>
        <taxon>asterids</taxon>
        <taxon>campanulids</taxon>
        <taxon>Asterales</taxon>
        <taxon>Asteraceae</taxon>
        <taxon>Asteroideae</taxon>
        <taxon>Heliantheae alliance</taxon>
        <taxon>Eupatorieae</taxon>
        <taxon>Mikania</taxon>
    </lineage>
</organism>
<dbReference type="PANTHER" id="PTHR11017:SF340">
    <property type="entry name" value="NB-ARC-RELATED"/>
    <property type="match status" value="1"/>
</dbReference>
<keyword evidence="2" id="KW-0677">Repeat</keyword>
<dbReference type="PRINTS" id="PR00364">
    <property type="entry name" value="DISEASERSIST"/>
</dbReference>
<proteinExistence type="predicted"/>
<dbReference type="Pfam" id="PF00931">
    <property type="entry name" value="NB-ARC"/>
    <property type="match status" value="1"/>
</dbReference>
<reference evidence="5 6" key="1">
    <citation type="submission" date="2019-05" db="EMBL/GenBank/DDBJ databases">
        <title>Mikania micrantha, genome provides insights into the molecular mechanism of rapid growth.</title>
        <authorList>
            <person name="Liu B."/>
        </authorList>
    </citation>
    <scope>NUCLEOTIDE SEQUENCE [LARGE SCALE GENOMIC DNA]</scope>
    <source>
        <strain evidence="5">NLD-2019</strain>
        <tissue evidence="5">Leaf</tissue>
    </source>
</reference>
<evidence type="ECO:0000313" key="6">
    <source>
        <dbReference type="Proteomes" id="UP000326396"/>
    </source>
</evidence>
<dbReference type="Proteomes" id="UP000326396">
    <property type="component" value="Linkage Group LG8"/>
</dbReference>
<dbReference type="PANTHER" id="PTHR11017">
    <property type="entry name" value="LEUCINE-RICH REPEAT-CONTAINING PROTEIN"/>
    <property type="match status" value="1"/>
</dbReference>
<dbReference type="Pfam" id="PF23282">
    <property type="entry name" value="WHD_ROQ1"/>
    <property type="match status" value="1"/>
</dbReference>
<gene>
    <name evidence="5" type="ORF">E3N88_37428</name>
</gene>
<dbReference type="OrthoDB" id="1733683at2759"/>
<evidence type="ECO:0008006" key="7">
    <source>
        <dbReference type="Google" id="ProtNLM"/>
    </source>
</evidence>
<name>A0A5N6LR63_9ASTR</name>
<keyword evidence="6" id="KW-1185">Reference proteome</keyword>
<dbReference type="AlphaFoldDB" id="A0A5N6LR63"/>
<dbReference type="Gene3D" id="3.40.50.300">
    <property type="entry name" value="P-loop containing nucleotide triphosphate hydrolases"/>
    <property type="match status" value="1"/>
</dbReference>
<comment type="caution">
    <text evidence="5">The sequence shown here is derived from an EMBL/GenBank/DDBJ whole genome shotgun (WGS) entry which is preliminary data.</text>
</comment>
<dbReference type="InterPro" id="IPR058192">
    <property type="entry name" value="WHD_ROQ1-like"/>
</dbReference>
<evidence type="ECO:0000256" key="1">
    <source>
        <dbReference type="ARBA" id="ARBA00022614"/>
    </source>
</evidence>
<dbReference type="SUPFAM" id="SSF52058">
    <property type="entry name" value="L domain-like"/>
    <property type="match status" value="1"/>
</dbReference>
<evidence type="ECO:0000259" key="3">
    <source>
        <dbReference type="Pfam" id="PF00931"/>
    </source>
</evidence>
<keyword evidence="1" id="KW-0433">Leucine-rich repeat</keyword>
<sequence>MCRYEANCIKDIVGKISSILSPQITNISEDFVGIKSRVQDFTSKLKIGSGGVRMVGIWGVGGGGKTTLASVTYSEISHQFDAHCFLQNIRDKSSKYGLEKLQKELLSLVLKEKQKVEGSEIERKNKIKRRWRLSDAMRVLDACSFHPGIGVKVLEKKSLIKVTNGIIDMHDLIEEMAHYIVREEHPNHPERHSRIWQVIDIDQICAKGSGTLKENNHIEVLALPSYTSSLSSDVIDTRLPDVVANMKKVRYIYWDGYPSSSFPVNFEPTKLGCLMLKRGLQVQLWQGKKLLPNLKILDLCGSSFLKCTPDFSGIPCLERLILDYCKSLVRIDSSIGYHERLVYVRMHGCSKLKKFPSIMRMEKLETLILSLCCNSISSKLPQLPRFLRMLDLSSCGLGDGDLPFDMSGLLNLQVLYLCGNKFSRLDSRLSRIPCVKHLNLSWCTKLVELPDLPSSIAILQAENCYSLQSVGDLSCYKSLWKVSLQRRDKLIGGERLLHSMLQVNAFEDRFMSIRLPCEPFETSTFSNTRRLITLQLPHNWYIDFSGFLFFADNNTRWPMGSCIIVIRQEMSMNSQLDHDQWETFDKHKESYEHSLVGYVPFSSLRRTPCWNSASYTNVTFEIDGHNLANPKIGLVPKRSVIGECSEFWDEGNVYGKTFETIVDPKSTNVQIEVAQQGPPLDPETLALSQHEWLQFEPQSAVWTRCRRILRISVPTPRCIDWGLLADAGEAVRARAILGEDTPWTRLFDLADLPTYRLITVEFLSTFRCRAHQAAVREEDDEELPPDIEFSLCGHHFEMSIERFAVHLGIYYEPETVRDDFAQGLTQGEEGVMRAWWSQRHLLIGNPSDEDTSDDHQGQIFFRTTIFISHFRCIISSKIVVTSQEPKSVISIVKR</sequence>
<dbReference type="InterPro" id="IPR002182">
    <property type="entry name" value="NB-ARC"/>
</dbReference>
<evidence type="ECO:0000313" key="5">
    <source>
        <dbReference type="EMBL" id="KAD2804051.1"/>
    </source>
</evidence>
<dbReference type="GO" id="GO:0043531">
    <property type="term" value="F:ADP binding"/>
    <property type="evidence" value="ECO:0007669"/>
    <property type="project" value="InterPro"/>
</dbReference>
<feature type="domain" description="Disease resistance protein Roq1-like winged-helix" evidence="4">
    <location>
        <begin position="135"/>
        <end position="183"/>
    </location>
</feature>
<protein>
    <recommendedName>
        <fullName evidence="7">NB-ARC domain-containing protein</fullName>
    </recommendedName>
</protein>